<dbReference type="RefSeq" id="WP_096427469.1">
    <property type="nucleotide sequence ID" value="NZ_AP018042.1"/>
</dbReference>
<evidence type="ECO:0000256" key="4">
    <source>
        <dbReference type="ARBA" id="ARBA00022692"/>
    </source>
</evidence>
<evidence type="ECO:0000256" key="1">
    <source>
        <dbReference type="ARBA" id="ARBA00000877"/>
    </source>
</evidence>
<dbReference type="Pfam" id="PF19293">
    <property type="entry name" value="CdaA_N"/>
    <property type="match status" value="1"/>
</dbReference>
<dbReference type="KEGG" id="mbas:ALGA_0140"/>
<dbReference type="OrthoDB" id="9807385at2"/>
<dbReference type="Pfam" id="PF02457">
    <property type="entry name" value="DAC"/>
    <property type="match status" value="1"/>
</dbReference>
<evidence type="ECO:0000256" key="6">
    <source>
        <dbReference type="ARBA" id="ARBA00022741"/>
    </source>
</evidence>
<dbReference type="EC" id="2.7.7.85" evidence="10"/>
<dbReference type="GO" id="GO:0004016">
    <property type="term" value="F:adenylate cyclase activity"/>
    <property type="evidence" value="ECO:0007669"/>
    <property type="project" value="UniProtKB-UniRule"/>
</dbReference>
<comment type="subunit">
    <text evidence="10">Probably a homodimer.</text>
</comment>
<dbReference type="Gene3D" id="3.40.1700.10">
    <property type="entry name" value="DNA integrity scanning protein, DisA, N-terminal domain"/>
    <property type="match status" value="1"/>
</dbReference>
<comment type="catalytic activity">
    <reaction evidence="1 10">
        <text>2 ATP = 3',3'-c-di-AMP + 2 diphosphate</text>
        <dbReference type="Rhea" id="RHEA:35655"/>
        <dbReference type="ChEBI" id="CHEBI:30616"/>
        <dbReference type="ChEBI" id="CHEBI:33019"/>
        <dbReference type="ChEBI" id="CHEBI:71500"/>
        <dbReference type="EC" id="2.7.7.85"/>
    </reaction>
</comment>
<evidence type="ECO:0000256" key="3">
    <source>
        <dbReference type="ARBA" id="ARBA00022679"/>
    </source>
</evidence>
<dbReference type="GO" id="GO:0005524">
    <property type="term" value="F:ATP binding"/>
    <property type="evidence" value="ECO:0007669"/>
    <property type="project" value="UniProtKB-UniRule"/>
</dbReference>
<dbReference type="InterPro" id="IPR045585">
    <property type="entry name" value="CdaA_N"/>
</dbReference>
<keyword evidence="3 10" id="KW-0808">Transferase</keyword>
<dbReference type="HAMAP" id="MF_01499">
    <property type="entry name" value="DacA"/>
    <property type="match status" value="1"/>
</dbReference>
<feature type="transmembrane region" description="Helical" evidence="10">
    <location>
        <begin position="58"/>
        <end position="79"/>
    </location>
</feature>
<evidence type="ECO:0000256" key="8">
    <source>
        <dbReference type="ARBA" id="ARBA00022989"/>
    </source>
</evidence>
<reference evidence="13" key="2">
    <citation type="journal article" date="2020" name="Antonie Van Leeuwenhoek">
        <title>Labilibaculum antarcticum sp. nov., a novel facultative anaerobic, psychrotorelant bacterium isolated from marine sediment of Antarctica.</title>
        <authorList>
            <person name="Watanabe M."/>
            <person name="Kojima H."/>
            <person name="Fukui M."/>
        </authorList>
    </citation>
    <scope>NUCLEOTIDE SEQUENCE [LARGE SCALE GENOMIC DNA]</scope>
    <source>
        <strain evidence="13">SPP2</strain>
    </source>
</reference>
<dbReference type="InterPro" id="IPR034701">
    <property type="entry name" value="CdaA"/>
</dbReference>
<dbReference type="InterPro" id="IPR050338">
    <property type="entry name" value="DisA"/>
</dbReference>
<keyword evidence="6 10" id="KW-0547">Nucleotide-binding</keyword>
<evidence type="ECO:0000313" key="13">
    <source>
        <dbReference type="Proteomes" id="UP000218267"/>
    </source>
</evidence>
<dbReference type="GO" id="GO:0006171">
    <property type="term" value="P:cAMP biosynthetic process"/>
    <property type="evidence" value="ECO:0007669"/>
    <property type="project" value="InterPro"/>
</dbReference>
<feature type="domain" description="DAC" evidence="11">
    <location>
        <begin position="80"/>
        <end position="247"/>
    </location>
</feature>
<comment type="function">
    <text evidence="10">Catalyzes the condensation of 2 ATP molecules into cyclic di-AMP (c-di-AMP), a second messenger used to regulate differing processes in different bacteria.</text>
</comment>
<evidence type="ECO:0000256" key="9">
    <source>
        <dbReference type="ARBA" id="ARBA00023136"/>
    </source>
</evidence>
<dbReference type="PIRSF" id="PIRSF004793">
    <property type="entry name" value="UCP004793"/>
    <property type="match status" value="1"/>
</dbReference>
<dbReference type="Proteomes" id="UP000218267">
    <property type="component" value="Chromosome"/>
</dbReference>
<keyword evidence="4 10" id="KW-0812">Transmembrane</keyword>
<dbReference type="InterPro" id="IPR014046">
    <property type="entry name" value="C-di-AMP_synthase"/>
</dbReference>
<protein>
    <recommendedName>
        <fullName evidence="10">Diadenylate cyclase</fullName>
        <shortName evidence="10">DAC</shortName>
        <ecNumber evidence="10">2.7.7.85</ecNumber>
    </recommendedName>
    <alternativeName>
        <fullName evidence="10">Cyclic-di-AMP synthase</fullName>
        <shortName evidence="10">c-di-AMP synthase</shortName>
    </alternativeName>
</protein>
<organism evidence="12 13">
    <name type="scientific">Labilibaculum antarcticum</name>
    <dbReference type="NCBI Taxonomy" id="1717717"/>
    <lineage>
        <taxon>Bacteria</taxon>
        <taxon>Pseudomonadati</taxon>
        <taxon>Bacteroidota</taxon>
        <taxon>Bacteroidia</taxon>
        <taxon>Marinilabiliales</taxon>
        <taxon>Marinifilaceae</taxon>
        <taxon>Labilibaculum</taxon>
    </lineage>
</organism>
<keyword evidence="8 10" id="KW-1133">Transmembrane helix</keyword>
<evidence type="ECO:0000313" key="12">
    <source>
        <dbReference type="EMBL" id="BAX78535.1"/>
    </source>
</evidence>
<evidence type="ECO:0000256" key="7">
    <source>
        <dbReference type="ARBA" id="ARBA00022840"/>
    </source>
</evidence>
<evidence type="ECO:0000256" key="10">
    <source>
        <dbReference type="HAMAP-Rule" id="MF_01499"/>
    </source>
</evidence>
<dbReference type="EMBL" id="AP018042">
    <property type="protein sequence ID" value="BAX78535.1"/>
    <property type="molecule type" value="Genomic_DNA"/>
</dbReference>
<dbReference type="SUPFAM" id="SSF143597">
    <property type="entry name" value="YojJ-like"/>
    <property type="match status" value="1"/>
</dbReference>
<sequence length="263" mass="29254">MTTAFITLGLFDILDILLVAFLLYQVYMLIKGTVAINIFVGLSLFYLMWLFVRALNMQLLSSILGQFIGVGVIALIIVFQPEIRRFLLLLGTRYNVSQRFNLHNWFALDERGIPDIEIRSVVGACEYMSKTKTGALIVIAKNMDLQSYADTGQILKARVSKNLLETIFFKNSPLHDGAVVWANSRLLAARCILPVSDDTNIPGSLGLRHRAAIGMTQATDSHVITVSEETGNISYVMGGNIKVRISPSELRTFLEGDFSSFII</sequence>
<evidence type="ECO:0000256" key="2">
    <source>
        <dbReference type="ARBA" id="ARBA00022475"/>
    </source>
</evidence>
<comment type="similarity">
    <text evidence="10">Belongs to the adenylate cyclase family. DacA/CdaA subfamily.</text>
</comment>
<feature type="transmembrane region" description="Helical" evidence="10">
    <location>
        <begin position="6"/>
        <end position="27"/>
    </location>
</feature>
<dbReference type="InterPro" id="IPR036888">
    <property type="entry name" value="DNA_integrity_DisA_N_sf"/>
</dbReference>
<proteinExistence type="inferred from homology"/>
<dbReference type="GO" id="GO:0106408">
    <property type="term" value="F:diadenylate cyclase activity"/>
    <property type="evidence" value="ECO:0007669"/>
    <property type="project" value="UniProtKB-EC"/>
</dbReference>
<gene>
    <name evidence="10" type="primary">dacA</name>
    <name evidence="12" type="ORF">ALGA_0140</name>
</gene>
<reference evidence="12 13" key="1">
    <citation type="journal article" date="2018" name="Mar. Genomics">
        <title>Complete genome sequence of Marinifilaceae bacterium strain SPP2, isolated from the Antarctic marine sediment.</title>
        <authorList>
            <person name="Watanabe M."/>
            <person name="Kojima H."/>
            <person name="Fukui M."/>
        </authorList>
    </citation>
    <scope>NUCLEOTIDE SEQUENCE [LARGE SCALE GENOMIC DNA]</scope>
    <source>
        <strain evidence="12 13">SPP2</strain>
    </source>
</reference>
<dbReference type="PROSITE" id="PS51794">
    <property type="entry name" value="DAC"/>
    <property type="match status" value="1"/>
</dbReference>
<dbReference type="PANTHER" id="PTHR34185">
    <property type="entry name" value="DIADENYLATE CYCLASE"/>
    <property type="match status" value="1"/>
</dbReference>
<dbReference type="InterPro" id="IPR003390">
    <property type="entry name" value="DNA_integrity_scan_DisA_N"/>
</dbReference>
<feature type="transmembrane region" description="Helical" evidence="10">
    <location>
        <begin position="34"/>
        <end position="52"/>
    </location>
</feature>
<accession>A0A1Y1CDX9</accession>
<dbReference type="PANTHER" id="PTHR34185:SF1">
    <property type="entry name" value="DIADENYLATE CYCLASE"/>
    <property type="match status" value="1"/>
</dbReference>
<keyword evidence="2 10" id="KW-1003">Cell membrane</keyword>
<keyword evidence="5 10" id="KW-0548">Nucleotidyltransferase</keyword>
<keyword evidence="13" id="KW-1185">Reference proteome</keyword>
<evidence type="ECO:0000256" key="5">
    <source>
        <dbReference type="ARBA" id="ARBA00022695"/>
    </source>
</evidence>
<keyword evidence="7 10" id="KW-0067">ATP-binding</keyword>
<evidence type="ECO:0000259" key="11">
    <source>
        <dbReference type="PROSITE" id="PS51794"/>
    </source>
</evidence>
<dbReference type="NCBIfam" id="TIGR00159">
    <property type="entry name" value="diadenylate cyclase CdaA"/>
    <property type="match status" value="1"/>
</dbReference>
<comment type="caution">
    <text evidence="10">Lacks conserved residue(s) required for the propagation of feature annotation.</text>
</comment>
<dbReference type="AlphaFoldDB" id="A0A1Y1CDX9"/>
<keyword evidence="9 10" id="KW-0472">Membrane</keyword>
<name>A0A1Y1CDX9_9BACT</name>